<evidence type="ECO:0000256" key="7">
    <source>
        <dbReference type="ARBA" id="ARBA00023293"/>
    </source>
</evidence>
<evidence type="ECO:0000313" key="12">
    <source>
        <dbReference type="Proteomes" id="UP000606786"/>
    </source>
</evidence>
<keyword evidence="3" id="KW-0963">Cytoplasm</keyword>
<dbReference type="Pfam" id="PF00211">
    <property type="entry name" value="Guanylate_cyc"/>
    <property type="match status" value="1"/>
</dbReference>
<dbReference type="InterPro" id="IPR011645">
    <property type="entry name" value="HNOB_dom_associated"/>
</dbReference>
<dbReference type="GO" id="GO:0005525">
    <property type="term" value="F:GTP binding"/>
    <property type="evidence" value="ECO:0007669"/>
    <property type="project" value="UniProtKB-KW"/>
</dbReference>
<gene>
    <name evidence="11" type="primary">GCYDB</name>
    <name evidence="10" type="ORF">CCAP1982_LOCUS4572</name>
</gene>
<evidence type="ECO:0000313" key="11">
    <source>
        <dbReference type="EMBL" id="JAB93629.1"/>
    </source>
</evidence>
<dbReference type="GO" id="GO:0020037">
    <property type="term" value="F:heme binding"/>
    <property type="evidence" value="ECO:0007669"/>
    <property type="project" value="InterPro"/>
</dbReference>
<dbReference type="Gene3D" id="3.30.70.1230">
    <property type="entry name" value="Nucleotide cyclase"/>
    <property type="match status" value="1"/>
</dbReference>
<organism evidence="11">
    <name type="scientific">Ceratitis capitata</name>
    <name type="common">Mediterranean fruit fly</name>
    <name type="synonym">Tephritis capitata</name>
    <dbReference type="NCBI Taxonomy" id="7213"/>
    <lineage>
        <taxon>Eukaryota</taxon>
        <taxon>Metazoa</taxon>
        <taxon>Ecdysozoa</taxon>
        <taxon>Arthropoda</taxon>
        <taxon>Hexapoda</taxon>
        <taxon>Insecta</taxon>
        <taxon>Pterygota</taxon>
        <taxon>Neoptera</taxon>
        <taxon>Endopterygota</taxon>
        <taxon>Diptera</taxon>
        <taxon>Brachycera</taxon>
        <taxon>Muscomorpha</taxon>
        <taxon>Tephritoidea</taxon>
        <taxon>Tephritidae</taxon>
        <taxon>Ceratitis</taxon>
        <taxon>Ceratitis</taxon>
    </lineage>
</organism>
<dbReference type="KEGG" id="ccat:101452229"/>
<dbReference type="Pfam" id="PF07700">
    <property type="entry name" value="HNOB"/>
    <property type="match status" value="1"/>
</dbReference>
<dbReference type="PROSITE" id="PS50125">
    <property type="entry name" value="GUANYLATE_CYCLASE_2"/>
    <property type="match status" value="1"/>
</dbReference>
<evidence type="ECO:0000256" key="3">
    <source>
        <dbReference type="ARBA" id="ARBA00022490"/>
    </source>
</evidence>
<dbReference type="Proteomes" id="UP000606786">
    <property type="component" value="Unassembled WGS sequence"/>
</dbReference>
<proteinExistence type="evidence at transcript level"/>
<dbReference type="PANTHER" id="PTHR45655:SF5">
    <property type="entry name" value="SOLUBLE GUANYLATE CYCLASE 89DA-RELATED"/>
    <property type="match status" value="1"/>
</dbReference>
<comment type="subcellular location">
    <subcellularLocation>
        <location evidence="1">Cytoplasm</location>
    </subcellularLocation>
</comment>
<evidence type="ECO:0000256" key="2">
    <source>
        <dbReference type="ARBA" id="ARBA00012202"/>
    </source>
</evidence>
<dbReference type="Gene3D" id="6.10.250.780">
    <property type="match status" value="1"/>
</dbReference>
<dbReference type="InterPro" id="IPR018297">
    <property type="entry name" value="A/G_cyclase_CS"/>
</dbReference>
<evidence type="ECO:0000256" key="5">
    <source>
        <dbReference type="ARBA" id="ARBA00023134"/>
    </source>
</evidence>
<keyword evidence="7" id="KW-0141">cGMP biosynthesis</keyword>
<dbReference type="Gene3D" id="3.90.1520.10">
    <property type="entry name" value="H-NOX domain"/>
    <property type="match status" value="1"/>
</dbReference>
<dbReference type="GO" id="GO:0008074">
    <property type="term" value="C:guanylate cyclase complex, soluble"/>
    <property type="evidence" value="ECO:0007669"/>
    <property type="project" value="TreeGrafter"/>
</dbReference>
<dbReference type="PANTHER" id="PTHR45655">
    <property type="entry name" value="GUANYLATE CYCLASE SOLUBLE SUBUNIT BETA-2"/>
    <property type="match status" value="1"/>
</dbReference>
<comment type="similarity">
    <text evidence="8">Belongs to the adenylyl cyclase class-4/guanylyl cyclase family.</text>
</comment>
<accession>W8BWP3</accession>
<name>W8BWP3_CERCA</name>
<dbReference type="InterPro" id="IPR042463">
    <property type="entry name" value="HNOB_dom_associated_sf"/>
</dbReference>
<keyword evidence="5" id="KW-0342">GTP-binding</keyword>
<dbReference type="InterPro" id="IPR029787">
    <property type="entry name" value="Nucleotide_cyclase"/>
</dbReference>
<protein>
    <recommendedName>
        <fullName evidence="2">guanylate cyclase</fullName>
        <ecNumber evidence="2">4.6.1.2</ecNumber>
    </recommendedName>
</protein>
<dbReference type="InterPro" id="IPR038158">
    <property type="entry name" value="H-NOX_domain_sf"/>
</dbReference>
<reference evidence="11" key="1">
    <citation type="submission" date="2013-07" db="EMBL/GenBank/DDBJ databases">
        <authorList>
            <person name="Geib S."/>
        </authorList>
    </citation>
    <scope>NUCLEOTIDE SEQUENCE</scope>
</reference>
<keyword evidence="12" id="KW-1185">Reference proteome</keyword>
<dbReference type="SMART" id="SM00044">
    <property type="entry name" value="CYCc"/>
    <property type="match status" value="1"/>
</dbReference>
<keyword evidence="4" id="KW-0547">Nucleotide-binding</keyword>
<dbReference type="InterPro" id="IPR011644">
    <property type="entry name" value="Heme_NO-bd"/>
</dbReference>
<dbReference type="OrthoDB" id="60033at2759"/>
<dbReference type="CDD" id="cd07302">
    <property type="entry name" value="CHD"/>
    <property type="match status" value="1"/>
</dbReference>
<sequence>MYGMVLESVQHFIQEEFGEEVWRQVCQIIDCRHNTFKTHQIYPDTLMPDIAAALSAITGKSFDWCMSFFGNCFVRFFSNFGYDKMIRATGRYFCDFLQSIDNIHLQMRFTYPKMKSPSMQLTEVDDDGAVMVYRSGRTGFSKYLMGQLTQVGREFYNLNVKCSVIESQNDINGGIAGPIKLSHEPLTVIVKYRLDFDNREYMAKRVNVVAHPTQQILPKINIDVFLDLFPFTVLLNRNMVITSAGEKIVDTWILHNQGKNPQNFIGSHLMDIFKCRRPKDIKITWDQIIQMHSVLFEFELMRTGRNQAAYDALMDHNLEDEVKEVLNSSEENLLNVDQKEEIDPLTGRRKISHGSKAILLKGQMFHLKDIDSLIYLCSPLIENLDELHGIGLFLNDLNPHGLSRELVMAGWQHCSKLEIMFEKEEQRSDELEKSLELADSWKRQGDELLYSMIPRTIAERMRNGEEAICQSFEEVSVIFIEVMNIYAGDTNDIRDAMTAVTTLNTVFSAFDEEIISPFVYKVETVGMVYMAVSGAPDINPLHAQHAGDFALRVVRKVKALQIPDLAIRVGINSGPVVAGVVGLKVPRYCLFGDTVNTASRMESSSDPYKIQLSNYTAKKVREAGYKIESRGHVTVKGKGEMETFWLLDEPNNEKK</sequence>
<dbReference type="Pfam" id="PF07701">
    <property type="entry name" value="HNOBA"/>
    <property type="match status" value="1"/>
</dbReference>
<evidence type="ECO:0000313" key="10">
    <source>
        <dbReference type="EMBL" id="CAD6995871.1"/>
    </source>
</evidence>
<dbReference type="GeneID" id="101452229"/>
<dbReference type="SUPFAM" id="SSF55073">
    <property type="entry name" value="Nucleotide cyclase"/>
    <property type="match status" value="1"/>
</dbReference>
<evidence type="ECO:0000256" key="6">
    <source>
        <dbReference type="ARBA" id="ARBA00023239"/>
    </source>
</evidence>
<evidence type="ECO:0000256" key="4">
    <source>
        <dbReference type="ARBA" id="ARBA00022741"/>
    </source>
</evidence>
<evidence type="ECO:0000256" key="8">
    <source>
        <dbReference type="RuleBase" id="RU000405"/>
    </source>
</evidence>
<keyword evidence="6 8" id="KW-0456">Lyase</keyword>
<dbReference type="InterPro" id="IPR024096">
    <property type="entry name" value="NO_sig/Golgi_transp_ligand-bd"/>
</dbReference>
<evidence type="ECO:0000259" key="9">
    <source>
        <dbReference type="PROSITE" id="PS50125"/>
    </source>
</evidence>
<dbReference type="EMBL" id="CAJHJT010000001">
    <property type="protein sequence ID" value="CAD6995871.1"/>
    <property type="molecule type" value="Genomic_DNA"/>
</dbReference>
<reference evidence="11" key="2">
    <citation type="journal article" date="2014" name="BMC Genomics">
        <title>A genomic perspective to assessing quality of mass-reared SIT flies used in Mediterranean fruit fly (Ceratitis capitata) eradication in California.</title>
        <authorList>
            <person name="Calla B."/>
            <person name="Hall B."/>
            <person name="Hou S."/>
            <person name="Geib S.M."/>
        </authorList>
    </citation>
    <scope>NUCLEOTIDE SEQUENCE</scope>
</reference>
<reference evidence="10" key="3">
    <citation type="submission" date="2020-11" db="EMBL/GenBank/DDBJ databases">
        <authorList>
            <person name="Whitehead M."/>
        </authorList>
    </citation>
    <scope>NUCLEOTIDE SEQUENCE</scope>
    <source>
        <strain evidence="10">EGII</strain>
    </source>
</reference>
<dbReference type="Gene3D" id="3.30.450.260">
    <property type="entry name" value="Haem NO binding associated domain"/>
    <property type="match status" value="1"/>
</dbReference>
<dbReference type="InterPro" id="IPR001054">
    <property type="entry name" value="A/G_cyclase"/>
</dbReference>
<dbReference type="PROSITE" id="PS00452">
    <property type="entry name" value="GUANYLATE_CYCLASE_1"/>
    <property type="match status" value="1"/>
</dbReference>
<evidence type="ECO:0000256" key="1">
    <source>
        <dbReference type="ARBA" id="ARBA00004496"/>
    </source>
</evidence>
<dbReference type="GO" id="GO:0070482">
    <property type="term" value="P:response to oxygen levels"/>
    <property type="evidence" value="ECO:0007669"/>
    <property type="project" value="TreeGrafter"/>
</dbReference>
<dbReference type="GO" id="GO:0004383">
    <property type="term" value="F:guanylate cyclase activity"/>
    <property type="evidence" value="ECO:0007669"/>
    <property type="project" value="UniProtKB-EC"/>
</dbReference>
<dbReference type="AlphaFoldDB" id="W8BWP3"/>
<dbReference type="EC" id="4.6.1.2" evidence="2"/>
<dbReference type="EMBL" id="GAMC01012927">
    <property type="protein sequence ID" value="JAB93628.1"/>
    <property type="molecule type" value="mRNA"/>
</dbReference>
<dbReference type="EMBL" id="GAMC01012926">
    <property type="protein sequence ID" value="JAB93629.1"/>
    <property type="molecule type" value="mRNA"/>
</dbReference>
<dbReference type="SUPFAM" id="SSF111126">
    <property type="entry name" value="Ligand-binding domain in the NO signalling and Golgi transport"/>
    <property type="match status" value="1"/>
</dbReference>
<feature type="domain" description="Guanylate cyclase" evidence="9">
    <location>
        <begin position="476"/>
        <end position="602"/>
    </location>
</feature>
<dbReference type="GO" id="GO:0019934">
    <property type="term" value="P:cGMP-mediated signaling"/>
    <property type="evidence" value="ECO:0007669"/>
    <property type="project" value="TreeGrafter"/>
</dbReference>